<proteinExistence type="predicted"/>
<sequence>MSQAKTALIATIATLATRIAADTAKHEAATKQLEQFDLLDAVTTESQVEFKIGRAETRRSVVGVVRAVKVEEDGSKKFKVEYTPTGDSFDNTFAVISLSQVERVHADEHGNLC</sequence>
<dbReference type="EMBL" id="PP179319">
    <property type="protein sequence ID" value="XAI70223.1"/>
    <property type="molecule type" value="Genomic_DNA"/>
</dbReference>
<gene>
    <name evidence="1" type="ORF">Draal03_00050</name>
</gene>
<name>A0AAU6W0Z2_9VIRU</name>
<protein>
    <submittedName>
        <fullName evidence="1">Uncharacterized protein</fullName>
    </submittedName>
</protein>
<evidence type="ECO:0000313" key="1">
    <source>
        <dbReference type="EMBL" id="XAI70223.1"/>
    </source>
</evidence>
<organism evidence="1">
    <name type="scientific">Pseudomonas phage Draal03</name>
    <dbReference type="NCBI Taxonomy" id="3138530"/>
    <lineage>
        <taxon>Viruses</taxon>
    </lineage>
</organism>
<accession>A0AAU6W0Z2</accession>
<reference evidence="1" key="1">
    <citation type="journal article" date="2024" name="J. Gen. Virol.">
        <title>Novel phages of Pseudomonas syringae unveil numerous potential auxiliary metabolic genes.</title>
        <authorList>
            <person name="Feltin C."/>
            <person name="Garneau J.R."/>
            <person name="Morris C.E."/>
            <person name="Berard A."/>
            <person name="Torres-Barcelo C."/>
        </authorList>
    </citation>
    <scope>NUCLEOTIDE SEQUENCE</scope>
</reference>